<protein>
    <submittedName>
        <fullName evidence="1">Uncharacterized protein</fullName>
    </submittedName>
</protein>
<proteinExistence type="predicted"/>
<organism evidence="1 2">
    <name type="scientific">Desulfoluna limicola</name>
    <dbReference type="NCBI Taxonomy" id="2810562"/>
    <lineage>
        <taxon>Bacteria</taxon>
        <taxon>Pseudomonadati</taxon>
        <taxon>Thermodesulfobacteriota</taxon>
        <taxon>Desulfobacteria</taxon>
        <taxon>Desulfobacterales</taxon>
        <taxon>Desulfolunaceae</taxon>
        <taxon>Desulfoluna</taxon>
    </lineage>
</organism>
<accession>A0ABM7PG98</accession>
<dbReference type="EMBL" id="AP024488">
    <property type="protein sequence ID" value="BCS96600.1"/>
    <property type="molecule type" value="Genomic_DNA"/>
</dbReference>
<evidence type="ECO:0000313" key="1">
    <source>
        <dbReference type="EMBL" id="BCS96600.1"/>
    </source>
</evidence>
<name>A0ABM7PG98_9BACT</name>
<evidence type="ECO:0000313" key="2">
    <source>
        <dbReference type="Proteomes" id="UP001320148"/>
    </source>
</evidence>
<dbReference type="Proteomes" id="UP001320148">
    <property type="component" value="Chromosome"/>
</dbReference>
<keyword evidence="2" id="KW-1185">Reference proteome</keyword>
<sequence length="77" mass="8563">MGTGQGLFECEKVRFPVVNQQNLLGCMFHHGLNTPEGPAPRVSAGGIMGAVRPVILRFIMIDILTRELELKMEKRRG</sequence>
<gene>
    <name evidence="1" type="ORF">DSLASN_22320</name>
</gene>
<reference evidence="1 2" key="1">
    <citation type="submission" date="2021-02" db="EMBL/GenBank/DDBJ databases">
        <title>Complete genome of Desulfoluna sp. strain ASN36.</title>
        <authorList>
            <person name="Takahashi A."/>
            <person name="Kojima H."/>
            <person name="Fukui M."/>
        </authorList>
    </citation>
    <scope>NUCLEOTIDE SEQUENCE [LARGE SCALE GENOMIC DNA]</scope>
    <source>
        <strain evidence="1 2">ASN36</strain>
    </source>
</reference>